<dbReference type="Gene3D" id="3.40.50.2300">
    <property type="match status" value="1"/>
</dbReference>
<dbReference type="GO" id="GO:0003677">
    <property type="term" value="F:DNA binding"/>
    <property type="evidence" value="ECO:0007669"/>
    <property type="project" value="InterPro"/>
</dbReference>
<proteinExistence type="predicted"/>
<feature type="domain" description="Response regulatory" evidence="4">
    <location>
        <begin position="3"/>
        <end position="117"/>
    </location>
</feature>
<evidence type="ECO:0000256" key="3">
    <source>
        <dbReference type="PROSITE-ProRule" id="PRU00169"/>
    </source>
</evidence>
<dbReference type="Pfam" id="PF00072">
    <property type="entry name" value="Response_reg"/>
    <property type="match status" value="1"/>
</dbReference>
<evidence type="ECO:0000313" key="7">
    <source>
        <dbReference type="Proteomes" id="UP000239549"/>
    </source>
</evidence>
<dbReference type="Gene3D" id="2.40.50.1020">
    <property type="entry name" value="LytTr DNA-binding domain"/>
    <property type="match status" value="1"/>
</dbReference>
<dbReference type="GO" id="GO:0000156">
    <property type="term" value="F:phosphorelay response regulator activity"/>
    <property type="evidence" value="ECO:0007669"/>
    <property type="project" value="InterPro"/>
</dbReference>
<dbReference type="AlphaFoldDB" id="A0A2L2XGI5"/>
<feature type="modified residue" description="4-aspartylphosphate" evidence="3">
    <location>
        <position position="54"/>
    </location>
</feature>
<gene>
    <name evidence="6" type="ORF">DCCM_4606</name>
</gene>
<sequence length="228" mass="26254">MLKCIVIDDNDIAREYFVELLRLTGMIVVVGDYGEPYKGILMVNQLSPDAVFLDIQMEPLSGLEVAKALIAKNNPPEIVFITGYPEYAQQAYEINAVDYVMKPYDFPRIITSVNRIIDRLQPRNRKVIFKNGSATYYVEPSDIIFIETLNKRSIVHCFDGKLTINETLTSIERRLLGFGDFVRSHRSFLVNRSWIKAISKDTKNTYKIYFKNYSGTADLSFDNVQHFL</sequence>
<dbReference type="SUPFAM" id="SSF52172">
    <property type="entry name" value="CheY-like"/>
    <property type="match status" value="1"/>
</dbReference>
<evidence type="ECO:0000313" key="6">
    <source>
        <dbReference type="EMBL" id="GBF35477.1"/>
    </source>
</evidence>
<dbReference type="InterPro" id="IPR046947">
    <property type="entry name" value="LytR-like"/>
</dbReference>
<evidence type="ECO:0000259" key="4">
    <source>
        <dbReference type="PROSITE" id="PS50110"/>
    </source>
</evidence>
<evidence type="ECO:0000256" key="2">
    <source>
        <dbReference type="ARBA" id="ARBA00024867"/>
    </source>
</evidence>
<dbReference type="SMART" id="SM00850">
    <property type="entry name" value="LytTR"/>
    <property type="match status" value="1"/>
</dbReference>
<dbReference type="PROSITE" id="PS50930">
    <property type="entry name" value="HTH_LYTTR"/>
    <property type="match status" value="1"/>
</dbReference>
<dbReference type="InterPro" id="IPR011006">
    <property type="entry name" value="CheY-like_superfamily"/>
</dbReference>
<comment type="caution">
    <text evidence="6">The sequence shown here is derived from an EMBL/GenBank/DDBJ whole genome shotgun (WGS) entry which is preliminary data.</text>
</comment>
<dbReference type="EMBL" id="BFAV01000172">
    <property type="protein sequence ID" value="GBF35477.1"/>
    <property type="molecule type" value="Genomic_DNA"/>
</dbReference>
<dbReference type="RefSeq" id="WP_128739183.1">
    <property type="nucleotide sequence ID" value="NZ_BFAV01000172.1"/>
</dbReference>
<dbReference type="PROSITE" id="PS50110">
    <property type="entry name" value="RESPONSE_REGULATORY"/>
    <property type="match status" value="1"/>
</dbReference>
<protein>
    <recommendedName>
        <fullName evidence="1">Stage 0 sporulation protein A homolog</fullName>
    </recommendedName>
</protein>
<keyword evidence="3" id="KW-0597">Phosphoprotein</keyword>
<dbReference type="Proteomes" id="UP000239549">
    <property type="component" value="Unassembled WGS sequence"/>
</dbReference>
<accession>A0A2L2XGI5</accession>
<evidence type="ECO:0000259" key="5">
    <source>
        <dbReference type="PROSITE" id="PS50930"/>
    </source>
</evidence>
<comment type="function">
    <text evidence="2">May play the central regulatory role in sporulation. It may be an element of the effector pathway responsible for the activation of sporulation genes in response to nutritional stress. Spo0A may act in concert with spo0H (a sigma factor) to control the expression of some genes that are critical to the sporulation process.</text>
</comment>
<dbReference type="InterPro" id="IPR001789">
    <property type="entry name" value="Sig_transdc_resp-reg_receiver"/>
</dbReference>
<evidence type="ECO:0000256" key="1">
    <source>
        <dbReference type="ARBA" id="ARBA00018672"/>
    </source>
</evidence>
<dbReference type="SMART" id="SM00448">
    <property type="entry name" value="REC"/>
    <property type="match status" value="1"/>
</dbReference>
<organism evidence="6 7">
    <name type="scientific">Desulfocucumis palustris</name>
    <dbReference type="NCBI Taxonomy" id="1898651"/>
    <lineage>
        <taxon>Bacteria</taxon>
        <taxon>Bacillati</taxon>
        <taxon>Bacillota</taxon>
        <taxon>Clostridia</taxon>
        <taxon>Eubacteriales</taxon>
        <taxon>Desulfocucumaceae</taxon>
        <taxon>Desulfocucumis</taxon>
    </lineage>
</organism>
<keyword evidence="7" id="KW-1185">Reference proteome</keyword>
<dbReference type="OrthoDB" id="9809318at2"/>
<dbReference type="PANTHER" id="PTHR37299:SF1">
    <property type="entry name" value="STAGE 0 SPORULATION PROTEIN A HOMOLOG"/>
    <property type="match status" value="1"/>
</dbReference>
<name>A0A2L2XGI5_9FIRM</name>
<reference evidence="7" key="1">
    <citation type="submission" date="2018-02" db="EMBL/GenBank/DDBJ databases">
        <title>Genome sequence of Desulfocucumis palustris strain NAW-5.</title>
        <authorList>
            <person name="Watanabe M."/>
            <person name="Kojima H."/>
            <person name="Fukui M."/>
        </authorList>
    </citation>
    <scope>NUCLEOTIDE SEQUENCE [LARGE SCALE GENOMIC DNA]</scope>
    <source>
        <strain evidence="7">NAW-5</strain>
    </source>
</reference>
<dbReference type="PANTHER" id="PTHR37299">
    <property type="entry name" value="TRANSCRIPTIONAL REGULATOR-RELATED"/>
    <property type="match status" value="1"/>
</dbReference>
<feature type="domain" description="HTH LytTR-type" evidence="5">
    <location>
        <begin position="127"/>
        <end position="212"/>
    </location>
</feature>
<dbReference type="InterPro" id="IPR007492">
    <property type="entry name" value="LytTR_DNA-bd_dom"/>
</dbReference>
<dbReference type="Pfam" id="PF04397">
    <property type="entry name" value="LytTR"/>
    <property type="match status" value="1"/>
</dbReference>